<dbReference type="GO" id="GO:0006099">
    <property type="term" value="P:tricarboxylic acid cycle"/>
    <property type="evidence" value="ECO:0007669"/>
    <property type="project" value="TreeGrafter"/>
</dbReference>
<dbReference type="PRINTS" id="PR00143">
    <property type="entry name" value="CITRTSNTHASE"/>
</dbReference>
<dbReference type="Proteomes" id="UP000515154">
    <property type="component" value="Unplaced"/>
</dbReference>
<evidence type="ECO:0000256" key="5">
    <source>
        <dbReference type="RuleBase" id="RU000441"/>
    </source>
</evidence>
<comment type="similarity">
    <text evidence="2 5">Belongs to the citrate synthase family.</text>
</comment>
<dbReference type="KEGG" id="osn:115228570"/>
<evidence type="ECO:0000256" key="2">
    <source>
        <dbReference type="ARBA" id="ARBA00010566"/>
    </source>
</evidence>
<keyword evidence="4 5" id="KW-0808">Transferase</keyword>
<dbReference type="NCBIfam" id="NF007128">
    <property type="entry name" value="PRK09569.1"/>
    <property type="match status" value="1"/>
</dbReference>
<dbReference type="GO" id="GO:0046912">
    <property type="term" value="F:acyltransferase activity, acyl groups converted into alkyl on transfer"/>
    <property type="evidence" value="ECO:0007669"/>
    <property type="project" value="InterPro"/>
</dbReference>
<dbReference type="Gene3D" id="1.10.580.10">
    <property type="entry name" value="Citrate Synthase, domain 1"/>
    <property type="match status" value="1"/>
</dbReference>
<dbReference type="AlphaFoldDB" id="A0A6P7TTB6"/>
<dbReference type="RefSeq" id="XP_029654993.1">
    <property type="nucleotide sequence ID" value="XM_029799133.1"/>
</dbReference>
<dbReference type="SUPFAM" id="SSF48256">
    <property type="entry name" value="Citrate synthase"/>
    <property type="match status" value="1"/>
</dbReference>
<organism evidence="6 7">
    <name type="scientific">Octopus sinensis</name>
    <name type="common">East Asian common octopus</name>
    <dbReference type="NCBI Taxonomy" id="2607531"/>
    <lineage>
        <taxon>Eukaryota</taxon>
        <taxon>Metazoa</taxon>
        <taxon>Spiralia</taxon>
        <taxon>Lophotrochozoa</taxon>
        <taxon>Mollusca</taxon>
        <taxon>Cephalopoda</taxon>
        <taxon>Coleoidea</taxon>
        <taxon>Octopodiformes</taxon>
        <taxon>Octopoda</taxon>
        <taxon>Incirrata</taxon>
        <taxon>Octopodidae</taxon>
        <taxon>Octopus</taxon>
    </lineage>
</organism>
<evidence type="ECO:0000313" key="6">
    <source>
        <dbReference type="Proteomes" id="UP000515154"/>
    </source>
</evidence>
<comment type="subcellular location">
    <subcellularLocation>
        <location evidence="1">Mitochondrion matrix</location>
    </subcellularLocation>
</comment>
<dbReference type="GO" id="GO:0005975">
    <property type="term" value="P:carbohydrate metabolic process"/>
    <property type="evidence" value="ECO:0007669"/>
    <property type="project" value="TreeGrafter"/>
</dbReference>
<dbReference type="InterPro" id="IPR016142">
    <property type="entry name" value="Citrate_synth-like_lrg_a-sub"/>
</dbReference>
<reference evidence="7" key="1">
    <citation type="submission" date="2025-08" db="UniProtKB">
        <authorList>
            <consortium name="RefSeq"/>
        </authorList>
    </citation>
    <scope>IDENTIFICATION</scope>
</reference>
<protein>
    <recommendedName>
        <fullName evidence="5">Citrate synthase</fullName>
    </recommendedName>
</protein>
<dbReference type="Pfam" id="PF00285">
    <property type="entry name" value="Citrate_synt"/>
    <property type="match status" value="1"/>
</dbReference>
<evidence type="ECO:0000256" key="1">
    <source>
        <dbReference type="ARBA" id="ARBA00004305"/>
    </source>
</evidence>
<name>A0A6P7TTB6_9MOLL</name>
<dbReference type="GO" id="GO:0005759">
    <property type="term" value="C:mitochondrial matrix"/>
    <property type="evidence" value="ECO:0007669"/>
    <property type="project" value="UniProtKB-SubCell"/>
</dbReference>
<dbReference type="Gene3D" id="1.10.230.10">
    <property type="entry name" value="Cytochrome P450-Terp, domain 2"/>
    <property type="match status" value="1"/>
</dbReference>
<proteinExistence type="inferred from homology"/>
<evidence type="ECO:0000313" key="7">
    <source>
        <dbReference type="RefSeq" id="XP_029654993.1"/>
    </source>
</evidence>
<dbReference type="PANTHER" id="PTHR11739:SF8">
    <property type="entry name" value="CITRATE SYNTHASE, MITOCHONDRIAL"/>
    <property type="match status" value="1"/>
</dbReference>
<dbReference type="PROSITE" id="PS00480">
    <property type="entry name" value="CITRATE_SYNTHASE"/>
    <property type="match status" value="1"/>
</dbReference>
<dbReference type="InterPro" id="IPR016143">
    <property type="entry name" value="Citrate_synth-like_sm_a-sub"/>
</dbReference>
<gene>
    <name evidence="7" type="primary">LOC115228570</name>
</gene>
<dbReference type="PANTHER" id="PTHR11739">
    <property type="entry name" value="CITRATE SYNTHASE"/>
    <property type="match status" value="1"/>
</dbReference>
<dbReference type="InterPro" id="IPR019810">
    <property type="entry name" value="Citrate_synthase_AS"/>
</dbReference>
<dbReference type="InterPro" id="IPR002020">
    <property type="entry name" value="Citrate_synthase"/>
</dbReference>
<dbReference type="InterPro" id="IPR036969">
    <property type="entry name" value="Citrate_synthase_sf"/>
</dbReference>
<sequence>VYGGMKGILGLVCETSVLDANEGIRFRGFTITEVMKLLPKGPNGAQVQPEGIFWLLATGKIPSRSQVDSFELVDKCEVPDFIPAMLTAMPSSVHPMAQFSAAMTALSQQSQFAEAYIRGIPKSEHWKDVISVVAKAPTVAAMVYRNLYRGGSPVKMNKNGDWTANFAEMLGYGDSFTDMLRLYLTLHWYIRKVIFSDHEGGNVSAHTCHLVGSALSDPFLCFGAALNGLAGPLHGMACQEVLSYLTKLREEMGSDKMTDDQLEKFIRSTLARGQVIPGYGHAVLRKTDPRFTAFQEFAQANIKEDPLVDLVAQLYRVVPRVLGELGKVQNPFPNVDSHSGCLLQHFGMTEIYYYTVLFGVSRALGVMSQLIWSRALGFPIERPKSISSKNFIAMFSK</sequence>
<accession>A0A6P7TTB6</accession>
<evidence type="ECO:0000256" key="3">
    <source>
        <dbReference type="ARBA" id="ARBA00011738"/>
    </source>
</evidence>
<keyword evidence="6" id="KW-1185">Reference proteome</keyword>
<evidence type="ECO:0000256" key="4">
    <source>
        <dbReference type="ARBA" id="ARBA00022679"/>
    </source>
</evidence>
<feature type="non-terminal residue" evidence="7">
    <location>
        <position position="1"/>
    </location>
</feature>
<comment type="subunit">
    <text evidence="3">Homodimer.</text>
</comment>